<name>A0ABU8L950_9MICO</name>
<comment type="caution">
    <text evidence="1">The sequence shown here is derived from an EMBL/GenBank/DDBJ whole genome shotgun (WGS) entry which is preliminary data.</text>
</comment>
<gene>
    <name evidence="1" type="ORF">WDU99_02085</name>
</gene>
<keyword evidence="2" id="KW-1185">Reference proteome</keyword>
<evidence type="ECO:0000313" key="2">
    <source>
        <dbReference type="Proteomes" id="UP001371224"/>
    </source>
</evidence>
<sequence length="146" mass="15798">MSSRLRIEAIDVGPADLPPQLPAEARLLRQAPGPDRPDYFFAVLDEAISYRTTLTALQELGVDPQAADPQLIRVADDGTVDLRVFGIVFTARVAGETPHAGMKDFPVSLAYVVDNTAIRDEVVDFSKLVYAAVAFITDIDDEAPAV</sequence>
<dbReference type="RefSeq" id="WP_337330784.1">
    <property type="nucleotide sequence ID" value="NZ_JBBDGM010000002.1"/>
</dbReference>
<evidence type="ECO:0000313" key="1">
    <source>
        <dbReference type="EMBL" id="MEJ1087101.1"/>
    </source>
</evidence>
<accession>A0ABU8L950</accession>
<dbReference type="Proteomes" id="UP001371224">
    <property type="component" value="Unassembled WGS sequence"/>
</dbReference>
<dbReference type="EMBL" id="JBBDGM010000002">
    <property type="protein sequence ID" value="MEJ1087101.1"/>
    <property type="molecule type" value="Genomic_DNA"/>
</dbReference>
<organism evidence="1 2">
    <name type="scientific">Microbacterium bandirmense</name>
    <dbReference type="NCBI Taxonomy" id="3122050"/>
    <lineage>
        <taxon>Bacteria</taxon>
        <taxon>Bacillati</taxon>
        <taxon>Actinomycetota</taxon>
        <taxon>Actinomycetes</taxon>
        <taxon>Micrococcales</taxon>
        <taxon>Microbacteriaceae</taxon>
        <taxon>Microbacterium</taxon>
    </lineage>
</organism>
<reference evidence="1 2" key="1">
    <citation type="submission" date="2024-02" db="EMBL/GenBank/DDBJ databases">
        <authorList>
            <person name="Saticioglu I.B."/>
        </authorList>
    </citation>
    <scope>NUCLEOTIDE SEQUENCE [LARGE SCALE GENOMIC DNA]</scope>
    <source>
        <strain evidence="1 2">Mu-80</strain>
    </source>
</reference>
<protein>
    <submittedName>
        <fullName evidence="1">Uncharacterized protein</fullName>
    </submittedName>
</protein>
<proteinExistence type="predicted"/>